<evidence type="ECO:0000256" key="1">
    <source>
        <dbReference type="SAM" id="SignalP"/>
    </source>
</evidence>
<evidence type="ECO:0000313" key="4">
    <source>
        <dbReference type="Proteomes" id="UP000698924"/>
    </source>
</evidence>
<name>A0AA40ZS26_9BACT</name>
<dbReference type="GO" id="GO:0004175">
    <property type="term" value="F:endopeptidase activity"/>
    <property type="evidence" value="ECO:0007669"/>
    <property type="project" value="TreeGrafter"/>
</dbReference>
<dbReference type="Gene3D" id="3.30.750.170">
    <property type="match status" value="1"/>
</dbReference>
<keyword evidence="1" id="KW-0732">Signal</keyword>
<dbReference type="PROSITE" id="PS51257">
    <property type="entry name" value="PROKAR_LIPOPROTEIN"/>
    <property type="match status" value="1"/>
</dbReference>
<dbReference type="InterPro" id="IPR036034">
    <property type="entry name" value="PDZ_sf"/>
</dbReference>
<dbReference type="Gene3D" id="2.30.42.10">
    <property type="match status" value="1"/>
</dbReference>
<keyword evidence="4" id="KW-1185">Reference proteome</keyword>
<dbReference type="Pfam" id="PF17820">
    <property type="entry name" value="PDZ_6"/>
    <property type="match status" value="1"/>
</dbReference>
<dbReference type="RefSeq" id="WP_204971196.1">
    <property type="nucleotide sequence ID" value="NZ_JAAZTS010000003.1"/>
</dbReference>
<reference evidence="3 4" key="1">
    <citation type="journal article" date="2021" name="Sci. Rep.">
        <title>The distribution of antibiotic resistance genes in chicken gut microbiota commensals.</title>
        <authorList>
            <person name="Juricova H."/>
            <person name="Matiasovicova J."/>
            <person name="Kubasova T."/>
            <person name="Cejkova D."/>
            <person name="Rychlik I."/>
        </authorList>
    </citation>
    <scope>NUCLEOTIDE SEQUENCE [LARGE SCALE GENOMIC DNA]</scope>
    <source>
        <strain evidence="3 4">An421</strain>
    </source>
</reference>
<dbReference type="EMBL" id="JACJMO010000003">
    <property type="protein sequence ID" value="MBM6856769.1"/>
    <property type="molecule type" value="Genomic_DNA"/>
</dbReference>
<dbReference type="SUPFAM" id="SSF50156">
    <property type="entry name" value="PDZ domain-like"/>
    <property type="match status" value="1"/>
</dbReference>
<organism evidence="3 4">
    <name type="scientific">Caecibacteroides pullorum</name>
    <dbReference type="NCBI Taxonomy" id="2725562"/>
    <lineage>
        <taxon>Bacteria</taxon>
        <taxon>Pseudomonadati</taxon>
        <taxon>Bacteroidota</taxon>
        <taxon>Bacteroidia</taxon>
        <taxon>Bacteroidales</taxon>
        <taxon>Bacteroidaceae</taxon>
        <taxon>Caecibacteroides</taxon>
    </lineage>
</organism>
<dbReference type="Pfam" id="PF03572">
    <property type="entry name" value="Peptidase_S41"/>
    <property type="match status" value="1"/>
</dbReference>
<dbReference type="GO" id="GO:0008236">
    <property type="term" value="F:serine-type peptidase activity"/>
    <property type="evidence" value="ECO:0007669"/>
    <property type="project" value="InterPro"/>
</dbReference>
<dbReference type="GO" id="GO:0030288">
    <property type="term" value="C:outer membrane-bounded periplasmic space"/>
    <property type="evidence" value="ECO:0007669"/>
    <property type="project" value="TreeGrafter"/>
</dbReference>
<dbReference type="PANTHER" id="PTHR32060:SF30">
    <property type="entry name" value="CARBOXY-TERMINAL PROCESSING PROTEASE CTPA"/>
    <property type="match status" value="1"/>
</dbReference>
<evidence type="ECO:0000313" key="3">
    <source>
        <dbReference type="EMBL" id="MBM6856769.1"/>
    </source>
</evidence>
<comment type="caution">
    <text evidence="3">The sequence shown here is derived from an EMBL/GenBank/DDBJ whole genome shotgun (WGS) entry which is preliminary data.</text>
</comment>
<feature type="signal peptide" evidence="1">
    <location>
        <begin position="1"/>
        <end position="22"/>
    </location>
</feature>
<dbReference type="GO" id="GO:0007165">
    <property type="term" value="P:signal transduction"/>
    <property type="evidence" value="ECO:0007669"/>
    <property type="project" value="TreeGrafter"/>
</dbReference>
<dbReference type="Proteomes" id="UP000698924">
    <property type="component" value="Unassembled WGS sequence"/>
</dbReference>
<dbReference type="SUPFAM" id="SSF52096">
    <property type="entry name" value="ClpP/crotonase"/>
    <property type="match status" value="1"/>
</dbReference>
<feature type="domain" description="Tail specific protease" evidence="2">
    <location>
        <begin position="198"/>
        <end position="432"/>
    </location>
</feature>
<dbReference type="InterPro" id="IPR041489">
    <property type="entry name" value="PDZ_6"/>
</dbReference>
<dbReference type="CDD" id="cd07561">
    <property type="entry name" value="Peptidase_S41_CPP_like"/>
    <property type="match status" value="1"/>
</dbReference>
<accession>A0AA40ZS26</accession>
<dbReference type="SMART" id="SM00245">
    <property type="entry name" value="TSPc"/>
    <property type="match status" value="1"/>
</dbReference>
<dbReference type="Gene3D" id="3.90.226.10">
    <property type="entry name" value="2-enoyl-CoA Hydratase, Chain A, domain 1"/>
    <property type="match status" value="1"/>
</dbReference>
<dbReference type="GO" id="GO:0006508">
    <property type="term" value="P:proteolysis"/>
    <property type="evidence" value="ECO:0007669"/>
    <property type="project" value="InterPro"/>
</dbReference>
<dbReference type="InterPro" id="IPR005151">
    <property type="entry name" value="Tail-specific_protease"/>
</dbReference>
<feature type="chain" id="PRO_5041464908" evidence="1">
    <location>
        <begin position="23"/>
        <end position="502"/>
    </location>
</feature>
<dbReference type="AlphaFoldDB" id="A0AA40ZS26"/>
<proteinExistence type="predicted"/>
<evidence type="ECO:0000259" key="2">
    <source>
        <dbReference type="SMART" id="SM00245"/>
    </source>
</evidence>
<dbReference type="InterPro" id="IPR029045">
    <property type="entry name" value="ClpP/crotonase-like_dom_sf"/>
</dbReference>
<protein>
    <submittedName>
        <fullName evidence="3">Peptidase S41</fullName>
    </submittedName>
</protein>
<gene>
    <name evidence="3" type="ORF">H6D15_04010</name>
</gene>
<dbReference type="PANTHER" id="PTHR32060">
    <property type="entry name" value="TAIL-SPECIFIC PROTEASE"/>
    <property type="match status" value="1"/>
</dbReference>
<sequence length="502" mass="55224">MNKKLFSMMLSLLLGGSIFTGCSDENSGEEPGGGSETQVVTEEIYYANMFGKDVMSTFYYWCDEIGTDLDAWNIKTNTDPIGTVDRIRYHEGEKYIDKWTMLTDDMDSFTSSVEGVSTTFGWNLSVYLLSQNSNQCVAAVNFVHAGTPAAEAGLDRGDIIVGLNGGNLTTENYTDLYYASALKVDLGRYEAATNTIYPLGKSVELTARTMYEDPVLCDSIYEFGGKKVGYLAYSSFDLHSIEKLVETAREFKAAGVEELVLDLRYNGGGYVITENVLASLFAPQEAVDQKLVFEQEDYNDYLTEEYRKLGYSLETRFATEFEYPDGNVTKKVSTKGANIGLKKVYGLIGSGSASASEALLGGLMPYMDVQLIGSQTHGKYCTGWMMAAKEAYKLCPKAIEDWGIYVMVSIYQNADGETPCMPDGMVPDVEVADVPLLPYRLGDVDEPLLRAALTAAGRTYDDAPAVQTRGLGLQFGRMPDVRKPVFGRRILLPPAALLEGMR</sequence>